<name>A0AAP2RJH0_9FIRM</name>
<reference evidence="1 2" key="1">
    <citation type="submission" date="2021-11" db="EMBL/GenBank/DDBJ databases">
        <title>Lacrimispora sp. nov. NSJ-141 isolated from human feces.</title>
        <authorList>
            <person name="Abdugheni R."/>
        </authorList>
    </citation>
    <scope>NUCLEOTIDE SEQUENCE [LARGE SCALE GENOMIC DNA]</scope>
    <source>
        <strain evidence="1 2">NSJ-141</strain>
    </source>
</reference>
<dbReference type="Proteomes" id="UP001299265">
    <property type="component" value="Unassembled WGS sequence"/>
</dbReference>
<gene>
    <name evidence="1" type="ORF">LQE92_08950</name>
</gene>
<proteinExistence type="predicted"/>
<evidence type="ECO:0000313" key="1">
    <source>
        <dbReference type="EMBL" id="MCD2492755.1"/>
    </source>
</evidence>
<sequence>MEYKDIDNANRLLVTTDVKGKAYVEVNQRIKAFRMLYPEGYIEPQVISNQEGVCVMKVEVGHYEQGEKRVLGIGHAYEKEDGSYINKTSYIENCETSAVGRALGMLGIGIDTSVASAEEMEHAVQQQEGMKPINQATIRALRELFRKNGIDEAKVLVLYKIGCVEEMTNKMHVNLINHLDQVKKECGI</sequence>
<organism evidence="1 2">
    <name type="scientific">Lientehia hominis</name>
    <dbReference type="NCBI Taxonomy" id="2897778"/>
    <lineage>
        <taxon>Bacteria</taxon>
        <taxon>Bacillati</taxon>
        <taxon>Bacillota</taxon>
        <taxon>Clostridia</taxon>
        <taxon>Lachnospirales</taxon>
        <taxon>Lachnospiraceae</taxon>
        <taxon>Lientehia</taxon>
    </lineage>
</organism>
<dbReference type="RefSeq" id="WP_231062641.1">
    <property type="nucleotide sequence ID" value="NZ_JAJNOR010000005.1"/>
</dbReference>
<dbReference type="AlphaFoldDB" id="A0AAP2RJH0"/>
<keyword evidence="2" id="KW-1185">Reference proteome</keyword>
<comment type="caution">
    <text evidence="1">The sequence shown here is derived from an EMBL/GenBank/DDBJ whole genome shotgun (WGS) entry which is preliminary data.</text>
</comment>
<dbReference type="EMBL" id="JAJNOR010000005">
    <property type="protein sequence ID" value="MCD2492755.1"/>
    <property type="molecule type" value="Genomic_DNA"/>
</dbReference>
<protein>
    <submittedName>
        <fullName evidence="1">Uncharacterized protein</fullName>
    </submittedName>
</protein>
<accession>A0AAP2RJH0</accession>
<evidence type="ECO:0000313" key="2">
    <source>
        <dbReference type="Proteomes" id="UP001299265"/>
    </source>
</evidence>